<protein>
    <submittedName>
        <fullName evidence="5">Crp/Fnr family transcriptional regulator</fullName>
    </submittedName>
</protein>
<sequence length="263" mass="29253">MRITGSWPTIAAPRLVMLTQNVLRNRTAEVTESERAVLEKAISHTRSYTAGQVVVRQDAAVGTSTLLVEGLMTRHVDASDGRRHLVSIHVPGDFVDLHAYALKQLDHAVGALTDSTVAVFPHEALRRIEKQHPRLTRRLWFSTLLDAATHRQWVVRLANLNALQRVAHFLCEMNARLLAIGRSDGQRFELAMTQADIGDVCGLTNVHVNRVVRQLRERELCSIRFAQVHILNPQGLAHAGQFKPDYLYLNPPTASRAVGSGAC</sequence>
<dbReference type="Gene3D" id="2.60.120.10">
    <property type="entry name" value="Jelly Rolls"/>
    <property type="match status" value="1"/>
</dbReference>
<dbReference type="InterPro" id="IPR018490">
    <property type="entry name" value="cNMP-bd_dom_sf"/>
</dbReference>
<feature type="domain" description="HTH crp-type" evidence="4">
    <location>
        <begin position="160"/>
        <end position="234"/>
    </location>
</feature>
<comment type="caution">
    <text evidence="5">The sequence shown here is derived from an EMBL/GenBank/DDBJ whole genome shotgun (WGS) entry which is preliminary data.</text>
</comment>
<organism evidence="5 6">
    <name type="scientific">Pseudorhodoferax aquiterrae</name>
    <dbReference type="NCBI Taxonomy" id="747304"/>
    <lineage>
        <taxon>Bacteria</taxon>
        <taxon>Pseudomonadati</taxon>
        <taxon>Pseudomonadota</taxon>
        <taxon>Betaproteobacteria</taxon>
        <taxon>Burkholderiales</taxon>
        <taxon>Comamonadaceae</taxon>
    </lineage>
</organism>
<dbReference type="InterPro" id="IPR012318">
    <property type="entry name" value="HTH_CRP"/>
</dbReference>
<dbReference type="InterPro" id="IPR036390">
    <property type="entry name" value="WH_DNA-bd_sf"/>
</dbReference>
<reference evidence="6" key="1">
    <citation type="journal article" date="2019" name="Int. J. Syst. Evol. Microbiol.">
        <title>The Global Catalogue of Microorganisms (GCM) 10K type strain sequencing project: providing services to taxonomists for standard genome sequencing and annotation.</title>
        <authorList>
            <consortium name="The Broad Institute Genomics Platform"/>
            <consortium name="The Broad Institute Genome Sequencing Center for Infectious Disease"/>
            <person name="Wu L."/>
            <person name="Ma J."/>
        </authorList>
    </citation>
    <scope>NUCLEOTIDE SEQUENCE [LARGE SCALE GENOMIC DNA]</scope>
    <source>
        <strain evidence="6">KCTC 23314</strain>
    </source>
</reference>
<dbReference type="SUPFAM" id="SSF51206">
    <property type="entry name" value="cAMP-binding domain-like"/>
    <property type="match status" value="1"/>
</dbReference>
<dbReference type="InterPro" id="IPR000595">
    <property type="entry name" value="cNMP-bd_dom"/>
</dbReference>
<dbReference type="PANTHER" id="PTHR24567">
    <property type="entry name" value="CRP FAMILY TRANSCRIPTIONAL REGULATORY PROTEIN"/>
    <property type="match status" value="1"/>
</dbReference>
<evidence type="ECO:0000313" key="6">
    <source>
        <dbReference type="Proteomes" id="UP000626210"/>
    </source>
</evidence>
<dbReference type="Proteomes" id="UP000626210">
    <property type="component" value="Unassembled WGS sequence"/>
</dbReference>
<evidence type="ECO:0000256" key="1">
    <source>
        <dbReference type="ARBA" id="ARBA00023015"/>
    </source>
</evidence>
<dbReference type="CDD" id="cd00038">
    <property type="entry name" value="CAP_ED"/>
    <property type="match status" value="1"/>
</dbReference>
<dbReference type="InterPro" id="IPR014710">
    <property type="entry name" value="RmlC-like_jellyroll"/>
</dbReference>
<keyword evidence="2" id="KW-0238">DNA-binding</keyword>
<dbReference type="InterPro" id="IPR050397">
    <property type="entry name" value="Env_Response_Regulators"/>
</dbReference>
<evidence type="ECO:0000256" key="3">
    <source>
        <dbReference type="ARBA" id="ARBA00023163"/>
    </source>
</evidence>
<dbReference type="Pfam" id="PF00027">
    <property type="entry name" value="cNMP_binding"/>
    <property type="match status" value="1"/>
</dbReference>
<keyword evidence="6" id="KW-1185">Reference proteome</keyword>
<name>A0ABQ3FZC2_9BURK</name>
<dbReference type="PANTHER" id="PTHR24567:SF68">
    <property type="entry name" value="DNA-BINDING TRANSCRIPTIONAL DUAL REGULATOR CRP"/>
    <property type="match status" value="1"/>
</dbReference>
<dbReference type="Pfam" id="PF13545">
    <property type="entry name" value="HTH_Crp_2"/>
    <property type="match status" value="1"/>
</dbReference>
<accession>A0ABQ3FZC2</accession>
<dbReference type="InterPro" id="IPR036388">
    <property type="entry name" value="WH-like_DNA-bd_sf"/>
</dbReference>
<dbReference type="PROSITE" id="PS51063">
    <property type="entry name" value="HTH_CRP_2"/>
    <property type="match status" value="1"/>
</dbReference>
<evidence type="ECO:0000259" key="4">
    <source>
        <dbReference type="PROSITE" id="PS51063"/>
    </source>
</evidence>
<gene>
    <name evidence="5" type="ORF">GCM10007320_19090</name>
</gene>
<proteinExistence type="predicted"/>
<keyword evidence="1" id="KW-0805">Transcription regulation</keyword>
<dbReference type="SUPFAM" id="SSF46785">
    <property type="entry name" value="Winged helix' DNA-binding domain"/>
    <property type="match status" value="1"/>
</dbReference>
<keyword evidence="3" id="KW-0804">Transcription</keyword>
<evidence type="ECO:0000313" key="5">
    <source>
        <dbReference type="EMBL" id="GHC78561.1"/>
    </source>
</evidence>
<dbReference type="EMBL" id="BMYK01000004">
    <property type="protein sequence ID" value="GHC78561.1"/>
    <property type="molecule type" value="Genomic_DNA"/>
</dbReference>
<dbReference type="SMART" id="SM00419">
    <property type="entry name" value="HTH_CRP"/>
    <property type="match status" value="1"/>
</dbReference>
<evidence type="ECO:0000256" key="2">
    <source>
        <dbReference type="ARBA" id="ARBA00023125"/>
    </source>
</evidence>
<dbReference type="Gene3D" id="1.10.10.10">
    <property type="entry name" value="Winged helix-like DNA-binding domain superfamily/Winged helix DNA-binding domain"/>
    <property type="match status" value="1"/>
</dbReference>